<keyword evidence="2" id="KW-1185">Reference proteome</keyword>
<proteinExistence type="predicted"/>
<dbReference type="Proteomes" id="UP001064048">
    <property type="component" value="Chromosome 11"/>
</dbReference>
<reference evidence="1 2" key="1">
    <citation type="journal article" date="2022" name="Genome Biol. Evol.">
        <title>The Spruce Budworm Genome: Reconstructing the Evolutionary History of Antifreeze Proteins.</title>
        <authorList>
            <person name="Beliveau C."/>
            <person name="Gagne P."/>
            <person name="Picq S."/>
            <person name="Vernygora O."/>
            <person name="Keeling C.I."/>
            <person name="Pinkney K."/>
            <person name="Doucet D."/>
            <person name="Wen F."/>
            <person name="Johnston J.S."/>
            <person name="Maaroufi H."/>
            <person name="Boyle B."/>
            <person name="Laroche J."/>
            <person name="Dewar K."/>
            <person name="Juretic N."/>
            <person name="Blackburn G."/>
            <person name="Nisole A."/>
            <person name="Brunet B."/>
            <person name="Brandao M."/>
            <person name="Lumley L."/>
            <person name="Duan J."/>
            <person name="Quan G."/>
            <person name="Lucarotti C.J."/>
            <person name="Roe A.D."/>
            <person name="Sperling F.A.H."/>
            <person name="Levesque R.C."/>
            <person name="Cusson M."/>
        </authorList>
    </citation>
    <scope>NUCLEOTIDE SEQUENCE [LARGE SCALE GENOMIC DNA]</scope>
    <source>
        <strain evidence="1">Glfc:IPQL:Cfum</strain>
    </source>
</reference>
<protein>
    <submittedName>
        <fullName evidence="1">Uncharacterized protein</fullName>
    </submittedName>
</protein>
<organism evidence="1 2">
    <name type="scientific">Choristoneura fumiferana</name>
    <name type="common">Spruce budworm moth</name>
    <name type="synonym">Archips fumiferana</name>
    <dbReference type="NCBI Taxonomy" id="7141"/>
    <lineage>
        <taxon>Eukaryota</taxon>
        <taxon>Metazoa</taxon>
        <taxon>Ecdysozoa</taxon>
        <taxon>Arthropoda</taxon>
        <taxon>Hexapoda</taxon>
        <taxon>Insecta</taxon>
        <taxon>Pterygota</taxon>
        <taxon>Neoptera</taxon>
        <taxon>Endopterygota</taxon>
        <taxon>Lepidoptera</taxon>
        <taxon>Glossata</taxon>
        <taxon>Ditrysia</taxon>
        <taxon>Tortricoidea</taxon>
        <taxon>Tortricidae</taxon>
        <taxon>Tortricinae</taxon>
        <taxon>Choristoneura</taxon>
    </lineage>
</organism>
<dbReference type="EMBL" id="CM046111">
    <property type="protein sequence ID" value="KAI8425066.1"/>
    <property type="molecule type" value="Genomic_DNA"/>
</dbReference>
<gene>
    <name evidence="1" type="ORF">MSG28_006934</name>
</gene>
<accession>A0ACC0JLN9</accession>
<evidence type="ECO:0000313" key="1">
    <source>
        <dbReference type="EMBL" id="KAI8425066.1"/>
    </source>
</evidence>
<sequence>MDQRKRTEKTKITLRKTIIAKKNAPQEAWQKTLRIAAGLRLGVGICESNNCVSCGAPVDRLGQHGLSCSSGAGRLSRHATLNDILRRALVSANVPAAL</sequence>
<name>A0ACC0JLN9_CHOFU</name>
<evidence type="ECO:0000313" key="2">
    <source>
        <dbReference type="Proteomes" id="UP001064048"/>
    </source>
</evidence>
<comment type="caution">
    <text evidence="1">The sequence shown here is derived from an EMBL/GenBank/DDBJ whole genome shotgun (WGS) entry which is preliminary data.</text>
</comment>